<dbReference type="AlphaFoldDB" id="A0A0A8XRD2"/>
<protein>
    <submittedName>
        <fullName evidence="2">Uncharacterized protein</fullName>
    </submittedName>
</protein>
<name>A0A0A8XRD2_ARUDO</name>
<evidence type="ECO:0000256" key="1">
    <source>
        <dbReference type="SAM" id="MobiDB-lite"/>
    </source>
</evidence>
<reference evidence="2" key="1">
    <citation type="submission" date="2014-09" db="EMBL/GenBank/DDBJ databases">
        <authorList>
            <person name="Magalhaes I.L.F."/>
            <person name="Oliveira U."/>
            <person name="Santos F.R."/>
            <person name="Vidigal T.H.D.A."/>
            <person name="Brescovit A.D."/>
            <person name="Santos A.J."/>
        </authorList>
    </citation>
    <scope>NUCLEOTIDE SEQUENCE</scope>
    <source>
        <tissue evidence="2">Shoot tissue taken approximately 20 cm above the soil surface</tissue>
    </source>
</reference>
<organism evidence="2">
    <name type="scientific">Arundo donax</name>
    <name type="common">Giant reed</name>
    <name type="synonym">Donax arundinaceus</name>
    <dbReference type="NCBI Taxonomy" id="35708"/>
    <lineage>
        <taxon>Eukaryota</taxon>
        <taxon>Viridiplantae</taxon>
        <taxon>Streptophyta</taxon>
        <taxon>Embryophyta</taxon>
        <taxon>Tracheophyta</taxon>
        <taxon>Spermatophyta</taxon>
        <taxon>Magnoliopsida</taxon>
        <taxon>Liliopsida</taxon>
        <taxon>Poales</taxon>
        <taxon>Poaceae</taxon>
        <taxon>PACMAD clade</taxon>
        <taxon>Arundinoideae</taxon>
        <taxon>Arundineae</taxon>
        <taxon>Arundo</taxon>
    </lineage>
</organism>
<sequence length="36" mass="3690">MQCRDVAHMEGRKPAPPAAAARSRVSPSATAQGRAG</sequence>
<reference evidence="2" key="2">
    <citation type="journal article" date="2015" name="Data Brief">
        <title>Shoot transcriptome of the giant reed, Arundo donax.</title>
        <authorList>
            <person name="Barrero R.A."/>
            <person name="Guerrero F.D."/>
            <person name="Moolhuijzen P."/>
            <person name="Goolsby J.A."/>
            <person name="Tidwell J."/>
            <person name="Bellgard S.E."/>
            <person name="Bellgard M.I."/>
        </authorList>
    </citation>
    <scope>NUCLEOTIDE SEQUENCE</scope>
    <source>
        <tissue evidence="2">Shoot tissue taken approximately 20 cm above the soil surface</tissue>
    </source>
</reference>
<proteinExistence type="predicted"/>
<dbReference type="EMBL" id="GBRH01282665">
    <property type="protein sequence ID" value="JAD15230.1"/>
    <property type="molecule type" value="Transcribed_RNA"/>
</dbReference>
<feature type="compositionally biased region" description="Basic and acidic residues" evidence="1">
    <location>
        <begin position="1"/>
        <end position="13"/>
    </location>
</feature>
<feature type="region of interest" description="Disordered" evidence="1">
    <location>
        <begin position="1"/>
        <end position="36"/>
    </location>
</feature>
<accession>A0A0A8XRD2</accession>
<evidence type="ECO:0000313" key="2">
    <source>
        <dbReference type="EMBL" id="JAD15230.1"/>
    </source>
</evidence>
<feature type="compositionally biased region" description="Low complexity" evidence="1">
    <location>
        <begin position="18"/>
        <end position="36"/>
    </location>
</feature>